<dbReference type="AlphaFoldDB" id="A0A0D8FY83"/>
<comment type="caution">
    <text evidence="1">The sequence shown here is derived from an EMBL/GenBank/DDBJ whole genome shotgun (WGS) entry which is preliminary data.</text>
</comment>
<proteinExistence type="predicted"/>
<keyword evidence="2" id="KW-1185">Reference proteome</keyword>
<evidence type="ECO:0000313" key="2">
    <source>
        <dbReference type="Proteomes" id="UP000032336"/>
    </source>
</evidence>
<organism evidence="1 2">
    <name type="scientific">Ferrimicrobium acidiphilum DSM 19497</name>
    <dbReference type="NCBI Taxonomy" id="1121877"/>
    <lineage>
        <taxon>Bacteria</taxon>
        <taxon>Bacillati</taxon>
        <taxon>Actinomycetota</taxon>
        <taxon>Acidimicrobiia</taxon>
        <taxon>Acidimicrobiales</taxon>
        <taxon>Acidimicrobiaceae</taxon>
        <taxon>Ferrimicrobium</taxon>
    </lineage>
</organism>
<gene>
    <name evidence="1" type="ORF">FEAC_09440</name>
</gene>
<accession>A0A0D8FY83</accession>
<sequence>MIIAVHERELQMLGIRVEITLSLYLELRISLLVRIACWVLEVMVWREHRKGSWARRVRLWAFGAVVIAEG</sequence>
<dbReference type="EMBL" id="JXUW01000006">
    <property type="protein sequence ID" value="KJE77232.1"/>
    <property type="molecule type" value="Genomic_DNA"/>
</dbReference>
<evidence type="ECO:0000313" key="1">
    <source>
        <dbReference type="EMBL" id="KJE77232.1"/>
    </source>
</evidence>
<name>A0A0D8FY83_9ACTN</name>
<protein>
    <submittedName>
        <fullName evidence="1">Uncharacterized protein</fullName>
    </submittedName>
</protein>
<reference evidence="1 2" key="1">
    <citation type="submission" date="2015-01" db="EMBL/GenBank/DDBJ databases">
        <title>Draft genome of the acidophilic iron oxidizer Ferrimicrobium acidiphilum strain T23.</title>
        <authorList>
            <person name="Poehlein A."/>
            <person name="Eisen S."/>
            <person name="Schloemann M."/>
            <person name="Johnson B.D."/>
            <person name="Daniel R."/>
            <person name="Muehling M."/>
        </authorList>
    </citation>
    <scope>NUCLEOTIDE SEQUENCE [LARGE SCALE GENOMIC DNA]</scope>
    <source>
        <strain evidence="1 2">T23</strain>
    </source>
</reference>
<dbReference type="Proteomes" id="UP000032336">
    <property type="component" value="Unassembled WGS sequence"/>
</dbReference>